<name>A0ABY0ICH2_9BACT</name>
<accession>A0ABY0ICH2</accession>
<dbReference type="EMBL" id="QDKL01000003">
    <property type="protein sequence ID" value="RZF20650.1"/>
    <property type="molecule type" value="Genomic_DNA"/>
</dbReference>
<sequence>MIKILNVLGEDHLLRKYMEEFHPDIAKVINNSFSHNEEYTFIEDQNREYYSNESFFLILNLASTRSGTTRDEVSYQLGMVGLERLDHLVEQGLIIEDTKGRYLGSTQNYKLTFAETKKRIKLSMNHYRLEEAGSINNWMSFQTESINSDGLQALKKLNQKHFNERKDQIFDNPMYKGDIKAYTASISSTFLPYTENEGLQ</sequence>
<reference evidence="2" key="1">
    <citation type="journal article" date="2019" name="Int. J. Syst. Evol. Microbiol.">
        <title>Halobacteriovorax valvorus sp. nov., a novel prokaryotic predator isolated from coastal seawater of China.</title>
        <authorList>
            <person name="Chen M.-X."/>
        </authorList>
    </citation>
    <scope>NUCLEOTIDE SEQUENCE [LARGE SCALE GENOMIC DNA]</scope>
    <source>
        <strain evidence="2">BL9</strain>
    </source>
</reference>
<evidence type="ECO:0000313" key="2">
    <source>
        <dbReference type="Proteomes" id="UP000443582"/>
    </source>
</evidence>
<comment type="caution">
    <text evidence="1">The sequence shown here is derived from an EMBL/GenBank/DDBJ whole genome shotgun (WGS) entry which is preliminary data.</text>
</comment>
<dbReference type="RefSeq" id="WP_115362684.1">
    <property type="nucleotide sequence ID" value="NZ_QDKL01000003.1"/>
</dbReference>
<organism evidence="1 2">
    <name type="scientific">Halobacteriovorax vibrionivorans</name>
    <dbReference type="NCBI Taxonomy" id="2152716"/>
    <lineage>
        <taxon>Bacteria</taxon>
        <taxon>Pseudomonadati</taxon>
        <taxon>Bdellovibrionota</taxon>
        <taxon>Bacteriovoracia</taxon>
        <taxon>Bacteriovoracales</taxon>
        <taxon>Halobacteriovoraceae</taxon>
        <taxon>Halobacteriovorax</taxon>
    </lineage>
</organism>
<keyword evidence="2" id="KW-1185">Reference proteome</keyword>
<protein>
    <submittedName>
        <fullName evidence="1">Uncharacterized protein</fullName>
    </submittedName>
</protein>
<gene>
    <name evidence="1" type="ORF">DAY19_11740</name>
</gene>
<proteinExistence type="predicted"/>
<dbReference type="Proteomes" id="UP000443582">
    <property type="component" value="Unassembled WGS sequence"/>
</dbReference>
<evidence type="ECO:0000313" key="1">
    <source>
        <dbReference type="EMBL" id="RZF20650.1"/>
    </source>
</evidence>